<dbReference type="PANTHER" id="PTHR10381:SF70">
    <property type="entry name" value="ATP-DEPENDENT CLP PROTEASE PROTEOLYTIC SUBUNIT"/>
    <property type="match status" value="1"/>
</dbReference>
<dbReference type="Pfam" id="PF00574">
    <property type="entry name" value="CLP_protease"/>
    <property type="match status" value="1"/>
</dbReference>
<evidence type="ECO:0000256" key="2">
    <source>
        <dbReference type="ARBA" id="ARBA00022490"/>
    </source>
</evidence>
<dbReference type="PRINTS" id="PR00127">
    <property type="entry name" value="CLPPROTEASEP"/>
</dbReference>
<dbReference type="EMBL" id="MN740898">
    <property type="protein sequence ID" value="QHU17026.1"/>
    <property type="molecule type" value="Genomic_DNA"/>
</dbReference>
<evidence type="ECO:0000256" key="3">
    <source>
        <dbReference type="ARBA" id="ARBA00022801"/>
    </source>
</evidence>
<dbReference type="AlphaFoldDB" id="A0A6C0KIP3"/>
<sequence length="204" mass="23526">MKSNRANKTRNADDDEEEDEKEDDLSGISRENNRILFYSEIDRKSILKLIGLIKEAEEYSMILSMRLSIDAVPIYLHINSEGGTVFDVFIAMDVIRNCRVPVYSVIDGATASCGTLLSVVCAKRYIRPSAFMLIHQLSSECWGKMREIEDEYKILVELMDKIKATYKQHSKLKKKQIKKLLNHDLWLNAETSIEYGLADELWLK</sequence>
<name>A0A6C0KIP3_9ZZZZ</name>
<comment type="similarity">
    <text evidence="1">Belongs to the peptidase S14 family.</text>
</comment>
<reference evidence="5" key="1">
    <citation type="journal article" date="2020" name="Nature">
        <title>Giant virus diversity and host interactions through global metagenomics.</title>
        <authorList>
            <person name="Schulz F."/>
            <person name="Roux S."/>
            <person name="Paez-Espino D."/>
            <person name="Jungbluth S."/>
            <person name="Walsh D.A."/>
            <person name="Denef V.J."/>
            <person name="McMahon K.D."/>
            <person name="Konstantinidis K.T."/>
            <person name="Eloe-Fadrosh E.A."/>
            <person name="Kyrpides N.C."/>
            <person name="Woyke T."/>
        </authorList>
    </citation>
    <scope>NUCLEOTIDE SEQUENCE</scope>
    <source>
        <strain evidence="5">GVMAG-S-3300012000-57</strain>
    </source>
</reference>
<evidence type="ECO:0008006" key="6">
    <source>
        <dbReference type="Google" id="ProtNLM"/>
    </source>
</evidence>
<dbReference type="InterPro" id="IPR023562">
    <property type="entry name" value="ClpP/TepA"/>
</dbReference>
<dbReference type="GO" id="GO:0051117">
    <property type="term" value="F:ATPase binding"/>
    <property type="evidence" value="ECO:0007669"/>
    <property type="project" value="TreeGrafter"/>
</dbReference>
<dbReference type="InterPro" id="IPR001907">
    <property type="entry name" value="ClpP"/>
</dbReference>
<dbReference type="GO" id="GO:0004252">
    <property type="term" value="F:serine-type endopeptidase activity"/>
    <property type="evidence" value="ECO:0007669"/>
    <property type="project" value="InterPro"/>
</dbReference>
<feature type="region of interest" description="Disordered" evidence="4">
    <location>
        <begin position="1"/>
        <end position="26"/>
    </location>
</feature>
<accession>A0A6C0KIP3</accession>
<dbReference type="GO" id="GO:0009368">
    <property type="term" value="C:endopeptidase Clp complex"/>
    <property type="evidence" value="ECO:0007669"/>
    <property type="project" value="TreeGrafter"/>
</dbReference>
<dbReference type="SUPFAM" id="SSF52096">
    <property type="entry name" value="ClpP/crotonase"/>
    <property type="match status" value="1"/>
</dbReference>
<evidence type="ECO:0000256" key="1">
    <source>
        <dbReference type="ARBA" id="ARBA00007039"/>
    </source>
</evidence>
<evidence type="ECO:0000313" key="5">
    <source>
        <dbReference type="EMBL" id="QHU17026.1"/>
    </source>
</evidence>
<evidence type="ECO:0000256" key="4">
    <source>
        <dbReference type="SAM" id="MobiDB-lite"/>
    </source>
</evidence>
<keyword evidence="2" id="KW-0963">Cytoplasm</keyword>
<proteinExistence type="inferred from homology"/>
<dbReference type="Gene3D" id="3.90.226.10">
    <property type="entry name" value="2-enoyl-CoA Hydratase, Chain A, domain 1"/>
    <property type="match status" value="1"/>
</dbReference>
<organism evidence="5">
    <name type="scientific">viral metagenome</name>
    <dbReference type="NCBI Taxonomy" id="1070528"/>
    <lineage>
        <taxon>unclassified sequences</taxon>
        <taxon>metagenomes</taxon>
        <taxon>organismal metagenomes</taxon>
    </lineage>
</organism>
<dbReference type="InterPro" id="IPR029045">
    <property type="entry name" value="ClpP/crotonase-like_dom_sf"/>
</dbReference>
<keyword evidence="3" id="KW-0378">Hydrolase</keyword>
<dbReference type="PANTHER" id="PTHR10381">
    <property type="entry name" value="ATP-DEPENDENT CLP PROTEASE PROTEOLYTIC SUBUNIT"/>
    <property type="match status" value="1"/>
</dbReference>
<protein>
    <recommendedName>
        <fullName evidence="6">Protease</fullName>
    </recommendedName>
</protein>
<dbReference type="GO" id="GO:0006515">
    <property type="term" value="P:protein quality control for misfolded or incompletely synthesized proteins"/>
    <property type="evidence" value="ECO:0007669"/>
    <property type="project" value="TreeGrafter"/>
</dbReference>
<dbReference type="GO" id="GO:0004176">
    <property type="term" value="F:ATP-dependent peptidase activity"/>
    <property type="evidence" value="ECO:0007669"/>
    <property type="project" value="InterPro"/>
</dbReference>
<feature type="compositionally biased region" description="Acidic residues" evidence="4">
    <location>
        <begin position="13"/>
        <end position="25"/>
    </location>
</feature>